<proteinExistence type="predicted"/>
<comment type="caution">
    <text evidence="8">The sequence shown here is derived from an EMBL/GenBank/DDBJ whole genome shotgun (WGS) entry which is preliminary data.</text>
</comment>
<sequence length="316" mass="33875">MPPRKSAASTAAAPTSPTPNGDGDTTMMSTASVAAAEPKSPTTKTSGSKQQDESSVGIEDLTLQRAAISRLARGVLPPNTSLQKDAIHAIAKSATVFISYLASHANEQRPSAKTITPGDVLNALREIELAGVMEVGKVDAVTGQNSGRLEREMAVYEEMVRGKRKGYRDKVKARESAGGPGAGDTTIEGEENLERGEPEAKKLRRGSGDEEMEETVEGGEDEDALLDAQLNGTNLEEEEPEEVPEEEEEEDAADEEGEDEDEDEEALEEEAEDDTMDRVDIDEPASGRRVSSRSTKGRHSLLSPNGKLDFESDDSD</sequence>
<feature type="compositionally biased region" description="Polar residues" evidence="6">
    <location>
        <begin position="40"/>
        <end position="49"/>
    </location>
</feature>
<evidence type="ECO:0000256" key="1">
    <source>
        <dbReference type="ARBA" id="ARBA00004123"/>
    </source>
</evidence>
<dbReference type="CDD" id="cd22928">
    <property type="entry name" value="HFD_POLE3_DPB4"/>
    <property type="match status" value="1"/>
</dbReference>
<name>A0A0N0NPS8_9EURO</name>
<feature type="domain" description="Transcription factor CBF/NF-Y/archaeal histone" evidence="7">
    <location>
        <begin position="62"/>
        <end position="124"/>
    </location>
</feature>
<evidence type="ECO:0000256" key="3">
    <source>
        <dbReference type="ARBA" id="ARBA00023242"/>
    </source>
</evidence>
<dbReference type="Gene3D" id="1.10.20.10">
    <property type="entry name" value="Histone, subunit A"/>
    <property type="match status" value="1"/>
</dbReference>
<evidence type="ECO:0000256" key="2">
    <source>
        <dbReference type="ARBA" id="ARBA00022705"/>
    </source>
</evidence>
<dbReference type="PANTHER" id="PTHR46172">
    <property type="entry name" value="DNA POLYMERASE EPSILON SUBUNIT 3"/>
    <property type="match status" value="1"/>
</dbReference>
<reference evidence="8 9" key="1">
    <citation type="submission" date="2015-06" db="EMBL/GenBank/DDBJ databases">
        <title>Draft genome of the ant-associated black yeast Phialophora attae CBS 131958.</title>
        <authorList>
            <person name="Moreno L.F."/>
            <person name="Stielow B.J."/>
            <person name="de Hoog S."/>
            <person name="Vicente V.A."/>
            <person name="Weiss V.A."/>
            <person name="de Vries M."/>
            <person name="Cruz L.M."/>
            <person name="Souza E.M."/>
        </authorList>
    </citation>
    <scope>NUCLEOTIDE SEQUENCE [LARGE SCALE GENOMIC DNA]</scope>
    <source>
        <strain evidence="8 9">CBS 131958</strain>
    </source>
</reference>
<dbReference type="EMBL" id="LFJN01000006">
    <property type="protein sequence ID" value="KPI43078.1"/>
    <property type="molecule type" value="Genomic_DNA"/>
</dbReference>
<dbReference type="SUPFAM" id="SSF47113">
    <property type="entry name" value="Histone-fold"/>
    <property type="match status" value="1"/>
</dbReference>
<dbReference type="InterPro" id="IPR003958">
    <property type="entry name" value="CBFA_NFYB_domain"/>
</dbReference>
<accession>A0A0N0NPS8</accession>
<dbReference type="RefSeq" id="XP_018003041.1">
    <property type="nucleotide sequence ID" value="XM_018141791.1"/>
</dbReference>
<feature type="region of interest" description="Disordered" evidence="6">
    <location>
        <begin position="1"/>
        <end position="58"/>
    </location>
</feature>
<keyword evidence="9" id="KW-1185">Reference proteome</keyword>
<dbReference type="GO" id="GO:0031507">
    <property type="term" value="P:heterochromatin formation"/>
    <property type="evidence" value="ECO:0007669"/>
    <property type="project" value="TreeGrafter"/>
</dbReference>
<dbReference type="VEuPathDB" id="FungiDB:AB675_1868"/>
<comment type="subcellular location">
    <subcellularLocation>
        <location evidence="1">Nucleus</location>
    </subcellularLocation>
</comment>
<dbReference type="InterPro" id="IPR051377">
    <property type="entry name" value="DNA_Pol-Epsilon_Subunit"/>
</dbReference>
<evidence type="ECO:0000259" key="7">
    <source>
        <dbReference type="Pfam" id="PF00808"/>
    </source>
</evidence>
<dbReference type="Pfam" id="PF00808">
    <property type="entry name" value="CBFD_NFYB_HMF"/>
    <property type="match status" value="1"/>
</dbReference>
<dbReference type="AlphaFoldDB" id="A0A0N0NPS8"/>
<evidence type="ECO:0000256" key="6">
    <source>
        <dbReference type="SAM" id="MobiDB-lite"/>
    </source>
</evidence>
<feature type="compositionally biased region" description="Acidic residues" evidence="6">
    <location>
        <begin position="235"/>
        <end position="275"/>
    </location>
</feature>
<dbReference type="STRING" id="1664694.A0A0N0NPS8"/>
<dbReference type="GO" id="GO:0006272">
    <property type="term" value="P:leading strand elongation"/>
    <property type="evidence" value="ECO:0007669"/>
    <property type="project" value="TreeGrafter"/>
</dbReference>
<dbReference type="Proteomes" id="UP000038010">
    <property type="component" value="Unassembled WGS sequence"/>
</dbReference>
<feature type="compositionally biased region" description="Low complexity" evidence="6">
    <location>
        <begin position="1"/>
        <end position="36"/>
    </location>
</feature>
<keyword evidence="2" id="KW-0235">DNA replication</keyword>
<protein>
    <recommendedName>
        <fullName evidence="4">DNA polymerase epsilon subunit D</fullName>
    </recommendedName>
    <alternativeName>
        <fullName evidence="5">DNA polymerase II subunit D</fullName>
    </alternativeName>
</protein>
<dbReference type="GO" id="GO:0046982">
    <property type="term" value="F:protein heterodimerization activity"/>
    <property type="evidence" value="ECO:0007669"/>
    <property type="project" value="InterPro"/>
</dbReference>
<dbReference type="GO" id="GO:0031490">
    <property type="term" value="F:chromatin DNA binding"/>
    <property type="evidence" value="ECO:0007669"/>
    <property type="project" value="TreeGrafter"/>
</dbReference>
<feature type="compositionally biased region" description="Acidic residues" evidence="6">
    <location>
        <begin position="209"/>
        <end position="225"/>
    </location>
</feature>
<feature type="region of interest" description="Disordered" evidence="6">
    <location>
        <begin position="166"/>
        <end position="316"/>
    </location>
</feature>
<dbReference type="OrthoDB" id="1707486at2759"/>
<feature type="compositionally biased region" description="Basic and acidic residues" evidence="6">
    <location>
        <begin position="192"/>
        <end position="201"/>
    </location>
</feature>
<gene>
    <name evidence="8" type="ORF">AB675_1868</name>
</gene>
<dbReference type="GO" id="GO:0008623">
    <property type="term" value="C:CHRAC"/>
    <property type="evidence" value="ECO:0007669"/>
    <property type="project" value="TreeGrafter"/>
</dbReference>
<evidence type="ECO:0000256" key="5">
    <source>
        <dbReference type="ARBA" id="ARBA00042096"/>
    </source>
</evidence>
<evidence type="ECO:0000313" key="9">
    <source>
        <dbReference type="Proteomes" id="UP000038010"/>
    </source>
</evidence>
<dbReference type="PANTHER" id="PTHR46172:SF1">
    <property type="entry name" value="DNA POLYMERASE EPSILON SUBUNIT 3"/>
    <property type="match status" value="1"/>
</dbReference>
<dbReference type="GeneID" id="28733671"/>
<keyword evidence="3" id="KW-0539">Nucleus</keyword>
<dbReference type="GO" id="GO:0006974">
    <property type="term" value="P:DNA damage response"/>
    <property type="evidence" value="ECO:0007669"/>
    <property type="project" value="TreeGrafter"/>
</dbReference>
<dbReference type="GO" id="GO:0008622">
    <property type="term" value="C:epsilon DNA polymerase complex"/>
    <property type="evidence" value="ECO:0007669"/>
    <property type="project" value="TreeGrafter"/>
</dbReference>
<evidence type="ECO:0000313" key="8">
    <source>
        <dbReference type="EMBL" id="KPI43078.1"/>
    </source>
</evidence>
<dbReference type="InterPro" id="IPR009072">
    <property type="entry name" value="Histone-fold"/>
</dbReference>
<evidence type="ECO:0000256" key="4">
    <source>
        <dbReference type="ARBA" id="ARBA00039775"/>
    </source>
</evidence>
<organism evidence="8 9">
    <name type="scientific">Cyphellophora attinorum</name>
    <dbReference type="NCBI Taxonomy" id="1664694"/>
    <lineage>
        <taxon>Eukaryota</taxon>
        <taxon>Fungi</taxon>
        <taxon>Dikarya</taxon>
        <taxon>Ascomycota</taxon>
        <taxon>Pezizomycotina</taxon>
        <taxon>Eurotiomycetes</taxon>
        <taxon>Chaetothyriomycetidae</taxon>
        <taxon>Chaetothyriales</taxon>
        <taxon>Cyphellophoraceae</taxon>
        <taxon>Cyphellophora</taxon>
    </lineage>
</organism>